<comment type="cofactor">
    <cofactor evidence="1">
        <name>a divalent metal cation</name>
        <dbReference type="ChEBI" id="CHEBI:60240"/>
    </cofactor>
</comment>
<dbReference type="GO" id="GO:0046872">
    <property type="term" value="F:metal ion binding"/>
    <property type="evidence" value="ECO:0007669"/>
    <property type="project" value="UniProtKB-KW"/>
</dbReference>
<accession>A0A0C9TZ25</accession>
<dbReference type="Pfam" id="PF13359">
    <property type="entry name" value="DDE_Tnp_4"/>
    <property type="match status" value="1"/>
</dbReference>
<evidence type="ECO:0000313" key="5">
    <source>
        <dbReference type="Proteomes" id="UP000054279"/>
    </source>
</evidence>
<dbReference type="EMBL" id="KN837347">
    <property type="protein sequence ID" value="KIJ27089.1"/>
    <property type="molecule type" value="Genomic_DNA"/>
</dbReference>
<evidence type="ECO:0000256" key="2">
    <source>
        <dbReference type="ARBA" id="ARBA00022723"/>
    </source>
</evidence>
<keyword evidence="5" id="KW-1185">Reference proteome</keyword>
<reference evidence="4 5" key="1">
    <citation type="submission" date="2014-06" db="EMBL/GenBank/DDBJ databases">
        <title>Evolutionary Origins and Diversification of the Mycorrhizal Mutualists.</title>
        <authorList>
            <consortium name="DOE Joint Genome Institute"/>
            <consortium name="Mycorrhizal Genomics Consortium"/>
            <person name="Kohler A."/>
            <person name="Kuo A."/>
            <person name="Nagy L.G."/>
            <person name="Floudas D."/>
            <person name="Copeland A."/>
            <person name="Barry K.W."/>
            <person name="Cichocki N."/>
            <person name="Veneault-Fourrey C."/>
            <person name="LaButti K."/>
            <person name="Lindquist E.A."/>
            <person name="Lipzen A."/>
            <person name="Lundell T."/>
            <person name="Morin E."/>
            <person name="Murat C."/>
            <person name="Riley R."/>
            <person name="Ohm R."/>
            <person name="Sun H."/>
            <person name="Tunlid A."/>
            <person name="Henrissat B."/>
            <person name="Grigoriev I.V."/>
            <person name="Hibbett D.S."/>
            <person name="Martin F."/>
        </authorList>
    </citation>
    <scope>NUCLEOTIDE SEQUENCE [LARGE SCALE GENOMIC DNA]</scope>
    <source>
        <strain evidence="4 5">SS14</strain>
    </source>
</reference>
<dbReference type="Proteomes" id="UP000054279">
    <property type="component" value="Unassembled WGS sequence"/>
</dbReference>
<dbReference type="InterPro" id="IPR027806">
    <property type="entry name" value="HARBI1_dom"/>
</dbReference>
<name>A0A0C9TZ25_SPHS4</name>
<organism evidence="4 5">
    <name type="scientific">Sphaerobolus stellatus (strain SS14)</name>
    <dbReference type="NCBI Taxonomy" id="990650"/>
    <lineage>
        <taxon>Eukaryota</taxon>
        <taxon>Fungi</taxon>
        <taxon>Dikarya</taxon>
        <taxon>Basidiomycota</taxon>
        <taxon>Agaricomycotina</taxon>
        <taxon>Agaricomycetes</taxon>
        <taxon>Phallomycetidae</taxon>
        <taxon>Geastrales</taxon>
        <taxon>Sphaerobolaceae</taxon>
        <taxon>Sphaerobolus</taxon>
    </lineage>
</organism>
<keyword evidence="2" id="KW-0479">Metal-binding</keyword>
<dbReference type="HOGENOM" id="CLU_059042_3_0_1"/>
<protein>
    <recommendedName>
        <fullName evidence="3">DDE Tnp4 domain-containing protein</fullName>
    </recommendedName>
</protein>
<dbReference type="OrthoDB" id="5945905at2759"/>
<feature type="non-terminal residue" evidence="4">
    <location>
        <position position="1"/>
    </location>
</feature>
<feature type="domain" description="DDE Tnp4" evidence="3">
    <location>
        <begin position="54"/>
        <end position="191"/>
    </location>
</feature>
<evidence type="ECO:0000313" key="4">
    <source>
        <dbReference type="EMBL" id="KIJ27089.1"/>
    </source>
</evidence>
<evidence type="ECO:0000259" key="3">
    <source>
        <dbReference type="Pfam" id="PF13359"/>
    </source>
</evidence>
<sequence>LSEVTNELSAWLDEKWCHLLDWDEKVLLHPSKQEEYADAFRTFDVPAASVCDLIDCTIKQTCRMTWFQEPAYTGYKKYHGIKFQGITIPNGLIGHLAGPFQAPQNDNGVYTESGIYEKMINVKTMSLQWLLYGDSAYGLSPVILSPYASVSDPTPEELPWNKAIGKMRISVEHGFGLVIMDWPFLDCFWKQKIWGIHCYELIQTLASEA</sequence>
<gene>
    <name evidence="4" type="ORF">M422DRAFT_191457</name>
</gene>
<dbReference type="AlphaFoldDB" id="A0A0C9TZ25"/>
<evidence type="ECO:0000256" key="1">
    <source>
        <dbReference type="ARBA" id="ARBA00001968"/>
    </source>
</evidence>
<proteinExistence type="predicted"/>